<reference evidence="2" key="1">
    <citation type="journal article" date="2015" name="MBio">
        <title>Genome-Resolved Metagenomic Analysis Reveals Roles for Candidate Phyla and Other Microbial Community Members in Biogeochemical Transformations in Oil Reservoirs.</title>
        <authorList>
            <person name="Hu P."/>
            <person name="Tom L."/>
            <person name="Singh A."/>
            <person name="Thomas B.C."/>
            <person name="Baker B.J."/>
            <person name="Piceno Y.M."/>
            <person name="Andersen G.L."/>
            <person name="Banfield J.F."/>
        </authorList>
    </citation>
    <scope>NUCLEOTIDE SEQUENCE [LARGE SCALE GENOMIC DNA]</scope>
</reference>
<comment type="caution">
    <text evidence="1">The sequence shown here is derived from an EMBL/GenBank/DDBJ whole genome shotgun (WGS) entry which is preliminary data.</text>
</comment>
<protein>
    <submittedName>
        <fullName evidence="1">Uncharacterized protein</fullName>
    </submittedName>
</protein>
<sequence>MLTTLLLIGDDEMFEGLRKFWIGEKKPELKKEYAKCEVINFQRRII</sequence>
<evidence type="ECO:0000313" key="2">
    <source>
        <dbReference type="Proteomes" id="UP000053911"/>
    </source>
</evidence>
<organism evidence="1 2">
    <name type="scientific">Thermococcus sibiricus</name>
    <dbReference type="NCBI Taxonomy" id="172049"/>
    <lineage>
        <taxon>Archaea</taxon>
        <taxon>Methanobacteriati</taxon>
        <taxon>Methanobacteriota</taxon>
        <taxon>Thermococci</taxon>
        <taxon>Thermococcales</taxon>
        <taxon>Thermococcaceae</taxon>
        <taxon>Thermococcus</taxon>
    </lineage>
</organism>
<dbReference type="Proteomes" id="UP000053911">
    <property type="component" value="Unassembled WGS sequence"/>
</dbReference>
<gene>
    <name evidence="1" type="ORF">XD54_1090</name>
</gene>
<accession>A0A101ELN4</accession>
<proteinExistence type="predicted"/>
<dbReference type="EMBL" id="LGFD01000018">
    <property type="protein sequence ID" value="KUK17652.1"/>
    <property type="molecule type" value="Genomic_DNA"/>
</dbReference>
<name>A0A101ELN4_9EURY</name>
<dbReference type="PATRIC" id="fig|172049.5.peg.2006"/>
<dbReference type="AlphaFoldDB" id="A0A101ELN4"/>
<evidence type="ECO:0000313" key="1">
    <source>
        <dbReference type="EMBL" id="KUK17652.1"/>
    </source>
</evidence>